<keyword evidence="1" id="KW-1185">Reference proteome</keyword>
<accession>A0A0N4ZRB5</accession>
<dbReference type="SUPFAM" id="SSF54277">
    <property type="entry name" value="CAD &amp; PB1 domains"/>
    <property type="match status" value="1"/>
</dbReference>
<sequence>MNENSEKINDITKSVQDAFDFYTKNRDAEIRQNDCEGVEESFRNEIQTKKHPEYLERYGKESSYIQEKSSEFQNNTAPQNYREHQEVIEQKNVTINNCSLDDRFIIKVVHGGYCRIFTYRRENGYEYFRSQLYTQQKNQLHKGPCSYFDKYEDRITLADENDLNSLLDYLEINGEKYIKIFLTNPITSQMNV</sequence>
<dbReference type="WBParaSite" id="PTRK_0001105000.1">
    <property type="protein sequence ID" value="PTRK_0001105000.1"/>
    <property type="gene ID" value="PTRK_0001105000"/>
</dbReference>
<proteinExistence type="predicted"/>
<protein>
    <submittedName>
        <fullName evidence="2">PB1 domain-containing protein</fullName>
    </submittedName>
</protein>
<dbReference type="Proteomes" id="UP000038045">
    <property type="component" value="Unplaced"/>
</dbReference>
<reference evidence="2" key="1">
    <citation type="submission" date="2017-02" db="UniProtKB">
        <authorList>
            <consortium name="WormBaseParasite"/>
        </authorList>
    </citation>
    <scope>IDENTIFICATION</scope>
</reference>
<evidence type="ECO:0000313" key="2">
    <source>
        <dbReference type="WBParaSite" id="PTRK_0001105000.1"/>
    </source>
</evidence>
<evidence type="ECO:0000313" key="1">
    <source>
        <dbReference type="Proteomes" id="UP000038045"/>
    </source>
</evidence>
<dbReference type="AlphaFoldDB" id="A0A0N4ZRB5"/>
<name>A0A0N4ZRB5_PARTI</name>
<organism evidence="1 2">
    <name type="scientific">Parastrongyloides trichosuri</name>
    <name type="common">Possum-specific nematode worm</name>
    <dbReference type="NCBI Taxonomy" id="131310"/>
    <lineage>
        <taxon>Eukaryota</taxon>
        <taxon>Metazoa</taxon>
        <taxon>Ecdysozoa</taxon>
        <taxon>Nematoda</taxon>
        <taxon>Chromadorea</taxon>
        <taxon>Rhabditida</taxon>
        <taxon>Tylenchina</taxon>
        <taxon>Panagrolaimomorpha</taxon>
        <taxon>Strongyloidoidea</taxon>
        <taxon>Strongyloididae</taxon>
        <taxon>Parastrongyloides</taxon>
    </lineage>
</organism>